<evidence type="ECO:0000313" key="2">
    <source>
        <dbReference type="EMBL" id="KIJ35412.1"/>
    </source>
</evidence>
<sequence>MNSQQHPTHSLSTPRHNPYPRLSDVTNRHVGNQGTFRLLNDENRPGFHPGSPWSTHPSVPHTSKTNEPVHWTPLNPLHRTSSGYLAELYSPSPRIESCREIEVRAVEVNAGIPQEASFIEEIANTEGLNAVQPSLLVTLLGKS</sequence>
<accession>A0A0C9V1C5</accession>
<dbReference type="HOGENOM" id="CLU_1807445_0_0_1"/>
<reference evidence="2 3" key="1">
    <citation type="submission" date="2014-06" db="EMBL/GenBank/DDBJ databases">
        <title>Evolutionary Origins and Diversification of the Mycorrhizal Mutualists.</title>
        <authorList>
            <consortium name="DOE Joint Genome Institute"/>
            <consortium name="Mycorrhizal Genomics Consortium"/>
            <person name="Kohler A."/>
            <person name="Kuo A."/>
            <person name="Nagy L.G."/>
            <person name="Floudas D."/>
            <person name="Copeland A."/>
            <person name="Barry K.W."/>
            <person name="Cichocki N."/>
            <person name="Veneault-Fourrey C."/>
            <person name="LaButti K."/>
            <person name="Lindquist E.A."/>
            <person name="Lipzen A."/>
            <person name="Lundell T."/>
            <person name="Morin E."/>
            <person name="Murat C."/>
            <person name="Riley R."/>
            <person name="Ohm R."/>
            <person name="Sun H."/>
            <person name="Tunlid A."/>
            <person name="Henrissat B."/>
            <person name="Grigoriev I.V."/>
            <person name="Hibbett D.S."/>
            <person name="Martin F."/>
        </authorList>
    </citation>
    <scope>NUCLEOTIDE SEQUENCE [LARGE SCALE GENOMIC DNA]</scope>
    <source>
        <strain evidence="2 3">SS14</strain>
    </source>
</reference>
<dbReference type="EMBL" id="KN837189">
    <property type="protein sequence ID" value="KIJ35412.1"/>
    <property type="molecule type" value="Genomic_DNA"/>
</dbReference>
<dbReference type="Proteomes" id="UP000054279">
    <property type="component" value="Unassembled WGS sequence"/>
</dbReference>
<feature type="compositionally biased region" description="Polar residues" evidence="1">
    <location>
        <begin position="52"/>
        <end position="66"/>
    </location>
</feature>
<gene>
    <name evidence="2" type="ORF">M422DRAFT_262374</name>
</gene>
<protein>
    <submittedName>
        <fullName evidence="2">Uncharacterized protein</fullName>
    </submittedName>
</protein>
<proteinExistence type="predicted"/>
<keyword evidence="3" id="KW-1185">Reference proteome</keyword>
<evidence type="ECO:0000313" key="3">
    <source>
        <dbReference type="Proteomes" id="UP000054279"/>
    </source>
</evidence>
<evidence type="ECO:0000256" key="1">
    <source>
        <dbReference type="SAM" id="MobiDB-lite"/>
    </source>
</evidence>
<dbReference type="AlphaFoldDB" id="A0A0C9V1C5"/>
<name>A0A0C9V1C5_SPHS4</name>
<feature type="region of interest" description="Disordered" evidence="1">
    <location>
        <begin position="1"/>
        <end position="77"/>
    </location>
</feature>
<feature type="compositionally biased region" description="Polar residues" evidence="1">
    <location>
        <begin position="1"/>
        <end position="15"/>
    </location>
</feature>
<organism evidence="2 3">
    <name type="scientific">Sphaerobolus stellatus (strain SS14)</name>
    <dbReference type="NCBI Taxonomy" id="990650"/>
    <lineage>
        <taxon>Eukaryota</taxon>
        <taxon>Fungi</taxon>
        <taxon>Dikarya</taxon>
        <taxon>Basidiomycota</taxon>
        <taxon>Agaricomycotina</taxon>
        <taxon>Agaricomycetes</taxon>
        <taxon>Phallomycetidae</taxon>
        <taxon>Geastrales</taxon>
        <taxon>Sphaerobolaceae</taxon>
        <taxon>Sphaerobolus</taxon>
    </lineage>
</organism>